<keyword evidence="4" id="KW-0732">Signal</keyword>
<gene>
    <name evidence="5" type="ORF">ACFP3M_11115</name>
</gene>
<evidence type="ECO:0000256" key="3">
    <source>
        <dbReference type="SAM" id="MobiDB-lite"/>
    </source>
</evidence>
<comment type="caution">
    <text evidence="5">The sequence shown here is derived from an EMBL/GenBank/DDBJ whole genome shotgun (WGS) entry which is preliminary data.</text>
</comment>
<organism evidence="5 6">
    <name type="scientific">Streptomyces ramulosus</name>
    <dbReference type="NCBI Taxonomy" id="47762"/>
    <lineage>
        <taxon>Bacteria</taxon>
        <taxon>Bacillati</taxon>
        <taxon>Actinomycetota</taxon>
        <taxon>Actinomycetes</taxon>
        <taxon>Kitasatosporales</taxon>
        <taxon>Streptomycetaceae</taxon>
        <taxon>Streptomyces</taxon>
    </lineage>
</organism>
<evidence type="ECO:0000256" key="2">
    <source>
        <dbReference type="ARBA" id="ARBA00022525"/>
    </source>
</evidence>
<feature type="signal peptide" evidence="4">
    <location>
        <begin position="1"/>
        <end position="32"/>
    </location>
</feature>
<keyword evidence="6" id="KW-1185">Reference proteome</keyword>
<protein>
    <submittedName>
        <fullName evidence="5">Calcium-binding protein</fullName>
    </submittedName>
</protein>
<dbReference type="InterPro" id="IPR018511">
    <property type="entry name" value="Hemolysin-typ_Ca-bd_CS"/>
</dbReference>
<dbReference type="InterPro" id="IPR011049">
    <property type="entry name" value="Serralysin-like_metalloprot_C"/>
</dbReference>
<dbReference type="RefSeq" id="WP_345079426.1">
    <property type="nucleotide sequence ID" value="NZ_BAAAWG010000004.1"/>
</dbReference>
<name>A0ABW1FKA9_9ACTN</name>
<dbReference type="PANTHER" id="PTHR38340">
    <property type="entry name" value="S-LAYER PROTEIN"/>
    <property type="match status" value="1"/>
</dbReference>
<evidence type="ECO:0000256" key="1">
    <source>
        <dbReference type="ARBA" id="ARBA00004613"/>
    </source>
</evidence>
<dbReference type="Proteomes" id="UP001596241">
    <property type="component" value="Unassembled WGS sequence"/>
</dbReference>
<feature type="chain" id="PRO_5045299226" evidence="4">
    <location>
        <begin position="33"/>
        <end position="273"/>
    </location>
</feature>
<comment type="subcellular location">
    <subcellularLocation>
        <location evidence="1">Secreted</location>
    </subcellularLocation>
</comment>
<sequence>MPSFLTPRPALRAAAALALVLTAGAAAPSAFAAAPQATAAVAGNGRELAYTAAPGQANDVTVTETYDGDDRTRLIYVIDDRVPVTAGQGCTHPDAADATKVRCTVGTVESQSPYAALTMDLGDRDDRLALTNTAGETYFFNRILLGAGNDTATTGGRADGSTVVGGAGDDRITVGEAATVLGGEGRDTIEANGDSALAQGGAGDDVLKGGPGDQDLSGDDGDDTIYGGPGDDILNGGAGDDILYGNSGNDHLYGGPGKDQLSGGPGEDVVQQD</sequence>
<dbReference type="Gene3D" id="2.150.10.10">
    <property type="entry name" value="Serralysin-like metalloprotease, C-terminal"/>
    <property type="match status" value="2"/>
</dbReference>
<evidence type="ECO:0000313" key="6">
    <source>
        <dbReference type="Proteomes" id="UP001596241"/>
    </source>
</evidence>
<feature type="region of interest" description="Disordered" evidence="3">
    <location>
        <begin position="183"/>
        <end position="273"/>
    </location>
</feature>
<dbReference type="PROSITE" id="PS51318">
    <property type="entry name" value="TAT"/>
    <property type="match status" value="1"/>
</dbReference>
<dbReference type="EMBL" id="JBHSPW010000004">
    <property type="protein sequence ID" value="MFC5893364.1"/>
    <property type="molecule type" value="Genomic_DNA"/>
</dbReference>
<evidence type="ECO:0000256" key="4">
    <source>
        <dbReference type="SAM" id="SignalP"/>
    </source>
</evidence>
<dbReference type="InterPro" id="IPR001343">
    <property type="entry name" value="Hemolysn_Ca-bd"/>
</dbReference>
<accession>A0ABW1FKA9</accession>
<proteinExistence type="predicted"/>
<reference evidence="6" key="1">
    <citation type="journal article" date="2019" name="Int. J. Syst. Evol. Microbiol.">
        <title>The Global Catalogue of Microorganisms (GCM) 10K type strain sequencing project: providing services to taxonomists for standard genome sequencing and annotation.</title>
        <authorList>
            <consortium name="The Broad Institute Genomics Platform"/>
            <consortium name="The Broad Institute Genome Sequencing Center for Infectious Disease"/>
            <person name="Wu L."/>
            <person name="Ma J."/>
        </authorList>
    </citation>
    <scope>NUCLEOTIDE SEQUENCE [LARGE SCALE GENOMIC DNA]</scope>
    <source>
        <strain evidence="6">CGMCC 1.15809</strain>
    </source>
</reference>
<keyword evidence="2" id="KW-0964">Secreted</keyword>
<evidence type="ECO:0000313" key="5">
    <source>
        <dbReference type="EMBL" id="MFC5893364.1"/>
    </source>
</evidence>
<dbReference type="SUPFAM" id="SSF51120">
    <property type="entry name" value="beta-Roll"/>
    <property type="match status" value="1"/>
</dbReference>
<dbReference type="PANTHER" id="PTHR38340:SF1">
    <property type="entry name" value="S-LAYER PROTEIN"/>
    <property type="match status" value="1"/>
</dbReference>
<dbReference type="PROSITE" id="PS00330">
    <property type="entry name" value="HEMOLYSIN_CALCIUM"/>
    <property type="match status" value="3"/>
</dbReference>
<dbReference type="Pfam" id="PF00353">
    <property type="entry name" value="HemolysinCabind"/>
    <property type="match status" value="3"/>
</dbReference>
<dbReference type="InterPro" id="IPR050557">
    <property type="entry name" value="RTX_toxin/Mannuronan_C5-epim"/>
</dbReference>
<dbReference type="InterPro" id="IPR006311">
    <property type="entry name" value="TAT_signal"/>
</dbReference>
<dbReference type="PRINTS" id="PR00313">
    <property type="entry name" value="CABNDNGRPT"/>
</dbReference>